<feature type="transmembrane region" description="Helical" evidence="1">
    <location>
        <begin position="71"/>
        <end position="92"/>
    </location>
</feature>
<dbReference type="AlphaFoldDB" id="A0A8H4VZU4"/>
<reference evidence="3 4" key="1">
    <citation type="submission" date="2020-03" db="EMBL/GenBank/DDBJ databases">
        <title>Draft Genome Sequence of Cudoniella acicularis.</title>
        <authorList>
            <person name="Buettner E."/>
            <person name="Kellner H."/>
        </authorList>
    </citation>
    <scope>NUCLEOTIDE SEQUENCE [LARGE SCALE GENOMIC DNA]</scope>
    <source>
        <strain evidence="3 4">DSM 108380</strain>
    </source>
</reference>
<keyword evidence="1" id="KW-0472">Membrane</keyword>
<feature type="signal peptide" evidence="2">
    <location>
        <begin position="1"/>
        <end position="16"/>
    </location>
</feature>
<organism evidence="3 4">
    <name type="scientific">Cudoniella acicularis</name>
    <dbReference type="NCBI Taxonomy" id="354080"/>
    <lineage>
        <taxon>Eukaryota</taxon>
        <taxon>Fungi</taxon>
        <taxon>Dikarya</taxon>
        <taxon>Ascomycota</taxon>
        <taxon>Pezizomycotina</taxon>
        <taxon>Leotiomycetes</taxon>
        <taxon>Helotiales</taxon>
        <taxon>Tricladiaceae</taxon>
        <taxon>Cudoniella</taxon>
    </lineage>
</organism>
<name>A0A8H4VZU4_9HELO</name>
<evidence type="ECO:0000256" key="2">
    <source>
        <dbReference type="SAM" id="SignalP"/>
    </source>
</evidence>
<evidence type="ECO:0000313" key="3">
    <source>
        <dbReference type="EMBL" id="KAF4628407.1"/>
    </source>
</evidence>
<sequence length="164" mass="18150">MQQHLVFWVCAGISMGLPFGNLKDSASFVYACAHTQFCVAYFGLGKPLRCPGGAVLPNSAPDPFTPNHWNFFTLFFFPTVGAATASTAVLATKNKLPKCMMKYQQLIVSIAAQKQKGSSNFNEFERNSREIKREREIKPRGEDEELLEVKDGAVARGAVVKDEK</sequence>
<feature type="chain" id="PRO_5034247320" evidence="2">
    <location>
        <begin position="17"/>
        <end position="164"/>
    </location>
</feature>
<evidence type="ECO:0000313" key="4">
    <source>
        <dbReference type="Proteomes" id="UP000566819"/>
    </source>
</evidence>
<keyword evidence="1" id="KW-1133">Transmembrane helix</keyword>
<keyword evidence="2" id="KW-0732">Signal</keyword>
<keyword evidence="4" id="KW-1185">Reference proteome</keyword>
<proteinExistence type="predicted"/>
<keyword evidence="1" id="KW-0812">Transmembrane</keyword>
<evidence type="ECO:0000256" key="1">
    <source>
        <dbReference type="SAM" id="Phobius"/>
    </source>
</evidence>
<dbReference type="EMBL" id="JAAMPI010000816">
    <property type="protein sequence ID" value="KAF4628407.1"/>
    <property type="molecule type" value="Genomic_DNA"/>
</dbReference>
<gene>
    <name evidence="3" type="ORF">G7Y89_g9743</name>
</gene>
<comment type="caution">
    <text evidence="3">The sequence shown here is derived from an EMBL/GenBank/DDBJ whole genome shotgun (WGS) entry which is preliminary data.</text>
</comment>
<protein>
    <submittedName>
        <fullName evidence="3">Uncharacterized protein</fullName>
    </submittedName>
</protein>
<dbReference type="Proteomes" id="UP000566819">
    <property type="component" value="Unassembled WGS sequence"/>
</dbReference>
<accession>A0A8H4VZU4</accession>